<sequence>MLMNILGFITTFAVAIYGIWVIVSAQLKKSRPEQRYQLWLLLGGIMVLCQVLFSNNRLLGTTLLALGCIVISVTNYLMEKTAGTPIKWRNHSVRALLELVLVVWAAFVG</sequence>
<keyword evidence="1" id="KW-0812">Transmembrane</keyword>
<feature type="transmembrane region" description="Helical" evidence="1">
    <location>
        <begin position="6"/>
        <end position="24"/>
    </location>
</feature>
<keyword evidence="1" id="KW-0472">Membrane</keyword>
<dbReference type="STRING" id="348151.IV55_GL001339"/>
<comment type="caution">
    <text evidence="3">The sequence shown here is derived from an EMBL/GenBank/DDBJ whole genome shotgun (WGS) entry which is preliminary data.</text>
</comment>
<dbReference type="EMBL" id="JQCB01000004">
    <property type="protein sequence ID" value="KRN96376.1"/>
    <property type="molecule type" value="Genomic_DNA"/>
</dbReference>
<proteinExistence type="predicted"/>
<accession>A0A0R2L3M8</accession>
<keyword evidence="1" id="KW-1133">Transmembrane helix</keyword>
<dbReference type="OrthoDB" id="2326163at2"/>
<reference evidence="3 4" key="1">
    <citation type="journal article" date="2015" name="Genome Announc.">
        <title>Expanding the biotechnology potential of lactobacilli through comparative genomics of 213 strains and associated genera.</title>
        <authorList>
            <person name="Sun Z."/>
            <person name="Harris H.M."/>
            <person name="McCann A."/>
            <person name="Guo C."/>
            <person name="Argimon S."/>
            <person name="Zhang W."/>
            <person name="Yang X."/>
            <person name="Jeffery I.B."/>
            <person name="Cooney J.C."/>
            <person name="Kagawa T.F."/>
            <person name="Liu W."/>
            <person name="Song Y."/>
            <person name="Salvetti E."/>
            <person name="Wrobel A."/>
            <person name="Rasinkangas P."/>
            <person name="Parkhill J."/>
            <person name="Rea M.C."/>
            <person name="O'Sullivan O."/>
            <person name="Ritari J."/>
            <person name="Douillard F.P."/>
            <person name="Paul Ross R."/>
            <person name="Yang R."/>
            <person name="Briner A.E."/>
            <person name="Felis G.E."/>
            <person name="de Vos W.M."/>
            <person name="Barrangou R."/>
            <person name="Klaenhammer T.R."/>
            <person name="Caufield P.W."/>
            <person name="Cui Y."/>
            <person name="Zhang H."/>
            <person name="O'Toole P.W."/>
        </authorList>
    </citation>
    <scope>NUCLEOTIDE SEQUENCE [LARGE SCALE GENOMIC DNA]</scope>
    <source>
        <strain evidence="3 4">DSM 22696</strain>
    </source>
</reference>
<evidence type="ECO:0000313" key="3">
    <source>
        <dbReference type="EMBL" id="KRN96376.1"/>
    </source>
</evidence>
<keyword evidence="4" id="KW-1185">Reference proteome</keyword>
<dbReference type="Proteomes" id="UP000051139">
    <property type="component" value="Unassembled WGS sequence"/>
</dbReference>
<dbReference type="EMBL" id="BJUD01000027">
    <property type="protein sequence ID" value="GEK28999.1"/>
    <property type="molecule type" value="Genomic_DNA"/>
</dbReference>
<dbReference type="RefSeq" id="WP_057809576.1">
    <property type="nucleotide sequence ID" value="NZ_BJUD01000027.1"/>
</dbReference>
<organism evidence="3 4">
    <name type="scientific">Furfurilactobacillus siliginis</name>
    <dbReference type="NCBI Taxonomy" id="348151"/>
    <lineage>
        <taxon>Bacteria</taxon>
        <taxon>Bacillati</taxon>
        <taxon>Bacillota</taxon>
        <taxon>Bacilli</taxon>
        <taxon>Lactobacillales</taxon>
        <taxon>Lactobacillaceae</taxon>
        <taxon>Furfurilactobacillus</taxon>
    </lineage>
</organism>
<evidence type="ECO:0000313" key="5">
    <source>
        <dbReference type="Proteomes" id="UP000321429"/>
    </source>
</evidence>
<dbReference type="PATRIC" id="fig|348151.3.peg.1377"/>
<protein>
    <submittedName>
        <fullName evidence="3">Uncharacterized protein</fullName>
    </submittedName>
</protein>
<evidence type="ECO:0000256" key="1">
    <source>
        <dbReference type="SAM" id="Phobius"/>
    </source>
</evidence>
<feature type="transmembrane region" description="Helical" evidence="1">
    <location>
        <begin position="36"/>
        <end position="53"/>
    </location>
</feature>
<evidence type="ECO:0000313" key="4">
    <source>
        <dbReference type="Proteomes" id="UP000051139"/>
    </source>
</evidence>
<evidence type="ECO:0000313" key="2">
    <source>
        <dbReference type="EMBL" id="GEK28999.1"/>
    </source>
</evidence>
<feature type="transmembrane region" description="Helical" evidence="1">
    <location>
        <begin position="90"/>
        <end position="107"/>
    </location>
</feature>
<dbReference type="AlphaFoldDB" id="A0A0R2L3M8"/>
<name>A0A0R2L3M8_9LACO</name>
<reference evidence="2 5" key="2">
    <citation type="submission" date="2019-07" db="EMBL/GenBank/DDBJ databases">
        <title>Whole genome shotgun sequence of Lactobacillus siliginis NBRC 101315.</title>
        <authorList>
            <person name="Hosoyama A."/>
            <person name="Uohara A."/>
            <person name="Ohji S."/>
            <person name="Ichikawa N."/>
        </authorList>
    </citation>
    <scope>NUCLEOTIDE SEQUENCE [LARGE SCALE GENOMIC DNA]</scope>
    <source>
        <strain evidence="2 5">NBRC 101315</strain>
    </source>
</reference>
<dbReference type="Proteomes" id="UP000321429">
    <property type="component" value="Unassembled WGS sequence"/>
</dbReference>
<gene>
    <name evidence="3" type="ORF">IV55_GL001339</name>
    <name evidence="2" type="ORF">LSI01_13100</name>
</gene>
<feature type="transmembrane region" description="Helical" evidence="1">
    <location>
        <begin position="59"/>
        <end position="78"/>
    </location>
</feature>